<dbReference type="AlphaFoldDB" id="A0A0F8ZFR5"/>
<reference evidence="1" key="1">
    <citation type="journal article" date="2015" name="Nature">
        <title>Complex archaea that bridge the gap between prokaryotes and eukaryotes.</title>
        <authorList>
            <person name="Spang A."/>
            <person name="Saw J.H."/>
            <person name="Jorgensen S.L."/>
            <person name="Zaremba-Niedzwiedzka K."/>
            <person name="Martijn J."/>
            <person name="Lind A.E."/>
            <person name="van Eijk R."/>
            <person name="Schleper C."/>
            <person name="Guy L."/>
            <person name="Ettema T.J."/>
        </authorList>
    </citation>
    <scope>NUCLEOTIDE SEQUENCE</scope>
</reference>
<evidence type="ECO:0000313" key="1">
    <source>
        <dbReference type="EMBL" id="KKK65319.1"/>
    </source>
</evidence>
<organism evidence="1">
    <name type="scientific">marine sediment metagenome</name>
    <dbReference type="NCBI Taxonomy" id="412755"/>
    <lineage>
        <taxon>unclassified sequences</taxon>
        <taxon>metagenomes</taxon>
        <taxon>ecological metagenomes</taxon>
    </lineage>
</organism>
<accession>A0A0F8ZFR5</accession>
<feature type="non-terminal residue" evidence="1">
    <location>
        <position position="42"/>
    </location>
</feature>
<protein>
    <submittedName>
        <fullName evidence="1">Uncharacterized protein</fullName>
    </submittedName>
</protein>
<proteinExistence type="predicted"/>
<dbReference type="EMBL" id="LAZR01060613">
    <property type="protein sequence ID" value="KKK65319.1"/>
    <property type="molecule type" value="Genomic_DNA"/>
</dbReference>
<sequence>MRGRFGGPSFCSVLSVHTERSEMPEASIPAEQVRLILNLARR</sequence>
<name>A0A0F8ZFR5_9ZZZZ</name>
<gene>
    <name evidence="1" type="ORF">LCGC14_2975330</name>
</gene>
<comment type="caution">
    <text evidence="1">The sequence shown here is derived from an EMBL/GenBank/DDBJ whole genome shotgun (WGS) entry which is preliminary data.</text>
</comment>